<dbReference type="GO" id="GO:0004190">
    <property type="term" value="F:aspartic-type endopeptidase activity"/>
    <property type="evidence" value="ECO:0007669"/>
    <property type="project" value="UniProtKB-KW"/>
</dbReference>
<dbReference type="GO" id="GO:0006508">
    <property type="term" value="P:proteolysis"/>
    <property type="evidence" value="ECO:0007669"/>
    <property type="project" value="UniProtKB-KW"/>
</dbReference>
<evidence type="ECO:0000256" key="2">
    <source>
        <dbReference type="ARBA" id="ARBA00007447"/>
    </source>
</evidence>
<dbReference type="InterPro" id="IPR021109">
    <property type="entry name" value="Peptidase_aspartic_dom_sf"/>
</dbReference>
<dbReference type="Pfam" id="PF00026">
    <property type="entry name" value="Asp"/>
    <property type="match status" value="1"/>
</dbReference>
<feature type="disulfide bond" evidence="9">
    <location>
        <begin position="108"/>
        <end position="111"/>
    </location>
</feature>
<evidence type="ECO:0000256" key="7">
    <source>
        <dbReference type="ARBA" id="ARBA00022801"/>
    </source>
</evidence>
<evidence type="ECO:0000256" key="10">
    <source>
        <dbReference type="RuleBase" id="RU000454"/>
    </source>
</evidence>
<dbReference type="FunFam" id="2.40.70.10:FF:000115">
    <property type="entry name" value="Lysosomal aspartic protease"/>
    <property type="match status" value="1"/>
</dbReference>
<keyword evidence="5 11" id="KW-0732">Signal</keyword>
<dbReference type="PROSITE" id="PS00141">
    <property type="entry name" value="ASP_PROTEASE"/>
    <property type="match status" value="1"/>
</dbReference>
<protein>
    <recommendedName>
        <fullName evidence="3">rhizopuspepsin</fullName>
        <ecNumber evidence="3">3.4.23.21</ecNumber>
    </recommendedName>
</protein>
<evidence type="ECO:0000256" key="5">
    <source>
        <dbReference type="ARBA" id="ARBA00022729"/>
    </source>
</evidence>
<keyword evidence="14" id="KW-1185">Reference proteome</keyword>
<dbReference type="Proteomes" id="UP000654370">
    <property type="component" value="Unassembled WGS sequence"/>
</dbReference>
<proteinExistence type="inferred from homology"/>
<accession>A0A8H7Q663</accession>
<dbReference type="InterPro" id="IPR033121">
    <property type="entry name" value="PEPTIDASE_A1"/>
</dbReference>
<dbReference type="AlphaFoldDB" id="A0A8H7Q663"/>
<evidence type="ECO:0000313" key="14">
    <source>
        <dbReference type="Proteomes" id="UP000654370"/>
    </source>
</evidence>
<comment type="caution">
    <text evidence="13">The sequence shown here is derived from an EMBL/GenBank/DDBJ whole genome shotgun (WGS) entry which is preliminary data.</text>
</comment>
<dbReference type="Gene3D" id="2.40.70.10">
    <property type="entry name" value="Acid Proteases"/>
    <property type="match status" value="2"/>
</dbReference>
<keyword evidence="7 10" id="KW-0378">Hydrolase</keyword>
<keyword evidence="6 10" id="KW-0064">Aspartyl protease</keyword>
<dbReference type="PRINTS" id="PR00792">
    <property type="entry name" value="PEPSIN"/>
</dbReference>
<feature type="domain" description="Peptidase A1" evidence="12">
    <location>
        <begin position="77"/>
        <end position="387"/>
    </location>
</feature>
<feature type="chain" id="PRO_5034964532" description="rhizopuspepsin" evidence="11">
    <location>
        <begin position="22"/>
        <end position="391"/>
    </location>
</feature>
<gene>
    <name evidence="13" type="ORF">INT43_002483</name>
</gene>
<dbReference type="SUPFAM" id="SSF50630">
    <property type="entry name" value="Acid proteases"/>
    <property type="match status" value="1"/>
</dbReference>
<reference evidence="13" key="1">
    <citation type="submission" date="2020-12" db="EMBL/GenBank/DDBJ databases">
        <title>Metabolic potential, ecology and presence of endohyphal bacteria is reflected in genomic diversity of Mucoromycotina.</title>
        <authorList>
            <person name="Muszewska A."/>
            <person name="Okrasinska A."/>
            <person name="Steczkiewicz K."/>
            <person name="Drgas O."/>
            <person name="Orlowska M."/>
            <person name="Perlinska-Lenart U."/>
            <person name="Aleksandrzak-Piekarczyk T."/>
            <person name="Szatraj K."/>
            <person name="Zielenkiewicz U."/>
            <person name="Pilsyk S."/>
            <person name="Malc E."/>
            <person name="Mieczkowski P."/>
            <person name="Kruszewska J.S."/>
            <person name="Biernat P."/>
            <person name="Pawlowska J."/>
        </authorList>
    </citation>
    <scope>NUCLEOTIDE SEQUENCE</scope>
    <source>
        <strain evidence="13">WA0000067209</strain>
    </source>
</reference>
<comment type="similarity">
    <text evidence="2 10">Belongs to the peptidase A1 family.</text>
</comment>
<dbReference type="PROSITE" id="PS51767">
    <property type="entry name" value="PEPTIDASE_A1"/>
    <property type="match status" value="1"/>
</dbReference>
<feature type="signal peptide" evidence="11">
    <location>
        <begin position="1"/>
        <end position="21"/>
    </location>
</feature>
<dbReference type="OrthoDB" id="15189at2759"/>
<dbReference type="InterPro" id="IPR001969">
    <property type="entry name" value="Aspartic_peptidase_AS"/>
</dbReference>
<feature type="active site" evidence="8">
    <location>
        <position position="95"/>
    </location>
</feature>
<evidence type="ECO:0000256" key="11">
    <source>
        <dbReference type="SAM" id="SignalP"/>
    </source>
</evidence>
<evidence type="ECO:0000256" key="9">
    <source>
        <dbReference type="PIRSR" id="PIRSR601461-2"/>
    </source>
</evidence>
<evidence type="ECO:0000256" key="1">
    <source>
        <dbReference type="ARBA" id="ARBA00001130"/>
    </source>
</evidence>
<comment type="catalytic activity">
    <reaction evidence="1">
        <text>Hydrolysis of proteins with broad specificity similar to that of pepsin A, preferring hydrophobic residues at P1 and P1'. Clots milk and activates trypsinogen. Does not cleave 4-Gln-|-His-5, but does cleave 10-His-|-Leu-11 and 12-Val-|-Glu-13 in B chain of insulin.</text>
        <dbReference type="EC" id="3.4.23.21"/>
    </reaction>
</comment>
<name>A0A8H7Q663_MORIS</name>
<evidence type="ECO:0000256" key="8">
    <source>
        <dbReference type="PIRSR" id="PIRSR601461-1"/>
    </source>
</evidence>
<dbReference type="EMBL" id="JAEPQZ010000001">
    <property type="protein sequence ID" value="KAG2186045.1"/>
    <property type="molecule type" value="Genomic_DNA"/>
</dbReference>
<dbReference type="PANTHER" id="PTHR47966">
    <property type="entry name" value="BETA-SITE APP-CLEAVING ENZYME, ISOFORM A-RELATED"/>
    <property type="match status" value="1"/>
</dbReference>
<feature type="active site" evidence="8">
    <location>
        <position position="278"/>
    </location>
</feature>
<evidence type="ECO:0000256" key="4">
    <source>
        <dbReference type="ARBA" id="ARBA00022670"/>
    </source>
</evidence>
<evidence type="ECO:0000256" key="3">
    <source>
        <dbReference type="ARBA" id="ARBA00013205"/>
    </source>
</evidence>
<organism evidence="13 14">
    <name type="scientific">Mortierella isabellina</name>
    <name type="common">Filamentous fungus</name>
    <name type="synonym">Umbelopsis isabellina</name>
    <dbReference type="NCBI Taxonomy" id="91625"/>
    <lineage>
        <taxon>Eukaryota</taxon>
        <taxon>Fungi</taxon>
        <taxon>Fungi incertae sedis</taxon>
        <taxon>Mucoromycota</taxon>
        <taxon>Mucoromycotina</taxon>
        <taxon>Umbelopsidomycetes</taxon>
        <taxon>Umbelopsidales</taxon>
        <taxon>Umbelopsidaceae</taxon>
        <taxon>Umbelopsis</taxon>
    </lineage>
</organism>
<keyword evidence="9" id="KW-1015">Disulfide bond</keyword>
<dbReference type="PANTHER" id="PTHR47966:SF51">
    <property type="entry name" value="BETA-SITE APP-CLEAVING ENZYME, ISOFORM A-RELATED"/>
    <property type="match status" value="1"/>
</dbReference>
<evidence type="ECO:0000259" key="12">
    <source>
        <dbReference type="PROSITE" id="PS51767"/>
    </source>
</evidence>
<feature type="disulfide bond" evidence="9">
    <location>
        <begin position="313"/>
        <end position="348"/>
    </location>
</feature>
<dbReference type="EC" id="3.4.23.21" evidence="3"/>
<keyword evidence="4 10" id="KW-0645">Protease</keyword>
<evidence type="ECO:0000256" key="6">
    <source>
        <dbReference type="ARBA" id="ARBA00022750"/>
    </source>
</evidence>
<dbReference type="InterPro" id="IPR001461">
    <property type="entry name" value="Aspartic_peptidase_A1"/>
</dbReference>
<sequence length="391" mass="42151">MKNAIILFVLGVIASQSIVQGAIPVKLEPKSGKVPTTQARYNHAVKKFNLDATIFAAHENESVGTIELKDNYFDVSYVGQMGIGTPPQTFTMDFDTGSSDIWVPLANCSTCRKDNSFDPEKSSTYQFQGFPWTLQYADGSTAKGFTAMDAITLGDLYSINQTIGLAENESGEFAQNTGLDGIFGLGFPALSYTGALYAPVVRMFKQGVIDEAVVGIWLGRASQGGGGELTIGGTNPEHYTSEPVFMQVTVKKYWQLTLSSVAINNKTIPYHGADSIIDTGTTLVILPMNITSAIYDEIPGAKYTNEEGYTIPCNLTSSNQTISFTLEKNTFPITVGDIVREPLGNGYCNAGIAGTNSSFTIIGDTFLKSYYAIFDYGVNTTARIGLAPSKR</sequence>
<evidence type="ECO:0000313" key="13">
    <source>
        <dbReference type="EMBL" id="KAG2186045.1"/>
    </source>
</evidence>